<feature type="repeat" description="TPR" evidence="4">
    <location>
        <begin position="153"/>
        <end position="186"/>
    </location>
</feature>
<organism evidence="7 8">
    <name type="scientific">Asticcacaulis excentricus</name>
    <dbReference type="NCBI Taxonomy" id="78587"/>
    <lineage>
        <taxon>Bacteria</taxon>
        <taxon>Pseudomonadati</taxon>
        <taxon>Pseudomonadota</taxon>
        <taxon>Alphaproteobacteria</taxon>
        <taxon>Caulobacterales</taxon>
        <taxon>Caulobacteraceae</taxon>
        <taxon>Asticcacaulis</taxon>
    </lineage>
</organism>
<dbReference type="AlphaFoldDB" id="A0A3G9G4Y9"/>
<dbReference type="SUPFAM" id="SSF48452">
    <property type="entry name" value="TPR-like"/>
    <property type="match status" value="1"/>
</dbReference>
<dbReference type="RefSeq" id="WP_126421397.1">
    <property type="nucleotide sequence ID" value="NZ_AP018827.1"/>
</dbReference>
<keyword evidence="2" id="KW-0201">Cytochrome c-type biogenesis</keyword>
<dbReference type="InterPro" id="IPR056413">
    <property type="entry name" value="TPR_CcmH_CycH"/>
</dbReference>
<dbReference type="GO" id="GO:0017004">
    <property type="term" value="P:cytochrome complex assembly"/>
    <property type="evidence" value="ECO:0007669"/>
    <property type="project" value="UniProtKB-KW"/>
</dbReference>
<dbReference type="GO" id="GO:0005886">
    <property type="term" value="C:plasma membrane"/>
    <property type="evidence" value="ECO:0007669"/>
    <property type="project" value="TreeGrafter"/>
</dbReference>
<name>A0A3G9G4Y9_9CAUL</name>
<dbReference type="GO" id="GO:0016829">
    <property type="term" value="F:lyase activity"/>
    <property type="evidence" value="ECO:0007669"/>
    <property type="project" value="UniProtKB-KW"/>
</dbReference>
<evidence type="ECO:0000256" key="2">
    <source>
        <dbReference type="ARBA" id="ARBA00022748"/>
    </source>
</evidence>
<dbReference type="InterPro" id="IPR051263">
    <property type="entry name" value="C-type_cytochrome_biogenesis"/>
</dbReference>
<dbReference type="InterPro" id="IPR019734">
    <property type="entry name" value="TPR_rpt"/>
</dbReference>
<dbReference type="PANTHER" id="PTHR47870">
    <property type="entry name" value="CYTOCHROME C-TYPE BIOGENESIS PROTEIN CCMH"/>
    <property type="match status" value="1"/>
</dbReference>
<sequence length="354" mass="38024">MLLFSLTAALVCAALLGLAVAWLRRTPDSALDQARQRYEAFVADLDRRVAAGHADAALAREEKTEAARALLRVEEAEAVTPVDPRIGFAGAVVIAVAALGLSVFVGKPDLPDQPYAARVEAWVETLNTAPETLEAKPAAVALQQLSAKYGDKPAYWLQLGQTQVVAGDYYEAAQAFKRVTQLAPEAAVGWSNLGEALTLLNKGQSNGEARAAFAEALTRDGDDLTALYYSARILTTDGRYEEARRLYGVVQSRLAADDGRQQTVAAEIAALDQSAQTAATVQAQIGGMVAGLEARLAKNPEDPDGWARLLRSYRVLKNVEGEKRVLATLDRLYADRPAIARDIVQRADRPVGAQ</sequence>
<evidence type="ECO:0000256" key="4">
    <source>
        <dbReference type="PROSITE-ProRule" id="PRU00339"/>
    </source>
</evidence>
<evidence type="ECO:0000256" key="1">
    <source>
        <dbReference type="ARBA" id="ARBA00022737"/>
    </source>
</evidence>
<keyword evidence="5" id="KW-0472">Membrane</keyword>
<dbReference type="EMBL" id="AP018827">
    <property type="protein sequence ID" value="BBF80811.1"/>
    <property type="molecule type" value="Genomic_DNA"/>
</dbReference>
<evidence type="ECO:0000259" key="6">
    <source>
        <dbReference type="Pfam" id="PF23914"/>
    </source>
</evidence>
<keyword evidence="7" id="KW-0456">Lyase</keyword>
<evidence type="ECO:0000313" key="7">
    <source>
        <dbReference type="EMBL" id="BBF80811.1"/>
    </source>
</evidence>
<feature type="domain" description="Cytochrome c-type biogenesis protein H TPR" evidence="6">
    <location>
        <begin position="139"/>
        <end position="260"/>
    </location>
</feature>
<evidence type="ECO:0000256" key="3">
    <source>
        <dbReference type="ARBA" id="ARBA00022803"/>
    </source>
</evidence>
<gene>
    <name evidence="7" type="ORF">EM6_1396</name>
</gene>
<dbReference type="PANTHER" id="PTHR47870:SF1">
    <property type="entry name" value="CYTOCHROME C-TYPE BIOGENESIS PROTEIN CCMH"/>
    <property type="match status" value="1"/>
</dbReference>
<dbReference type="InterPro" id="IPR011990">
    <property type="entry name" value="TPR-like_helical_dom_sf"/>
</dbReference>
<proteinExistence type="predicted"/>
<dbReference type="SMART" id="SM00028">
    <property type="entry name" value="TPR"/>
    <property type="match status" value="2"/>
</dbReference>
<feature type="transmembrane region" description="Helical" evidence="5">
    <location>
        <begin position="86"/>
        <end position="105"/>
    </location>
</feature>
<dbReference type="Pfam" id="PF23914">
    <property type="entry name" value="TPR_CcmH_CycH"/>
    <property type="match status" value="1"/>
</dbReference>
<reference evidence="8" key="1">
    <citation type="journal article" date="2017" name="Biotechnol. Biofuels">
        <title>Evaluation of environmental bacterial communities as a factor affecting the growth of duckweed Lemna minor.</title>
        <authorList>
            <person name="Ishizawa H."/>
            <person name="Kuroda M."/>
            <person name="Morikawa M."/>
            <person name="Ike M."/>
        </authorList>
    </citation>
    <scope>NUCLEOTIDE SEQUENCE [LARGE SCALE GENOMIC DNA]</scope>
    <source>
        <strain evidence="8">M6</strain>
    </source>
</reference>
<reference evidence="8" key="2">
    <citation type="journal article" date="2017" name="Plant Physiol. Biochem.">
        <title>Differential oxidative and antioxidative response of duckweed Lemna minor toward plant growth promoting/inhibiting bacteria.</title>
        <authorList>
            <person name="Ishizawa H."/>
            <person name="Kuroda M."/>
            <person name="Morikawa M."/>
            <person name="Ike M."/>
        </authorList>
    </citation>
    <scope>NUCLEOTIDE SEQUENCE [LARGE SCALE GENOMIC DNA]</scope>
    <source>
        <strain evidence="8">M6</strain>
    </source>
</reference>
<dbReference type="Gene3D" id="1.25.40.10">
    <property type="entry name" value="Tetratricopeptide repeat domain"/>
    <property type="match status" value="1"/>
</dbReference>
<dbReference type="Proteomes" id="UP000278756">
    <property type="component" value="Chromosome 1"/>
</dbReference>
<dbReference type="PROSITE" id="PS50005">
    <property type="entry name" value="TPR"/>
    <property type="match status" value="1"/>
</dbReference>
<keyword evidence="5" id="KW-1133">Transmembrane helix</keyword>
<keyword evidence="1" id="KW-0677">Repeat</keyword>
<accession>A0A3G9G4Y9</accession>
<keyword evidence="3 4" id="KW-0802">TPR repeat</keyword>
<evidence type="ECO:0000256" key="5">
    <source>
        <dbReference type="SAM" id="Phobius"/>
    </source>
</evidence>
<keyword evidence="5" id="KW-0812">Transmembrane</keyword>
<dbReference type="OrthoDB" id="9815847at2"/>
<protein>
    <submittedName>
        <fullName evidence="7">Cytochrome c heme lyase subunit CcmH</fullName>
    </submittedName>
</protein>
<evidence type="ECO:0000313" key="8">
    <source>
        <dbReference type="Proteomes" id="UP000278756"/>
    </source>
</evidence>